<organism evidence="2 3">
    <name type="scientific">Sphaerochaeta halotolerans</name>
    <dbReference type="NCBI Taxonomy" id="2293840"/>
    <lineage>
        <taxon>Bacteria</taxon>
        <taxon>Pseudomonadati</taxon>
        <taxon>Spirochaetota</taxon>
        <taxon>Spirochaetia</taxon>
        <taxon>Spirochaetales</taxon>
        <taxon>Sphaerochaetaceae</taxon>
        <taxon>Sphaerochaeta</taxon>
    </lineage>
</organism>
<evidence type="ECO:0000313" key="2">
    <source>
        <dbReference type="EMBL" id="RFU94677.1"/>
    </source>
</evidence>
<evidence type="ECO:0000259" key="1">
    <source>
        <dbReference type="SMART" id="SM01126"/>
    </source>
</evidence>
<sequence length="308" mass="35081">MENQYPRTLEEFEQEFSTEENCRDYLFSIRWPHGFICPKCGNDKYWRVRTVLMECTKCHHQVSVVAGTIFQDTRKPLAMWFRAIWWVTAQKNGASALGLQKILGLGSYQTAWAWLHKLRTAMIRPGRDDLSGCVEVDETYIGGAKAGKKGRGSENKILVAVAVEMKDNRIGRIRLGIVDDASSSSLHGFVQDCVQKGSTIRTDGWSGYKGIESLGYVHEVIKIKGQDLAASELLPNVHLIISLLKRWILGTHQGSVSRKHYGYYLDEFTFRFNRRTSTSRGKLFYRLLENAVCIKPTTYGDLTERSEN</sequence>
<feature type="domain" description="ISXO2-like transposase" evidence="1">
    <location>
        <begin position="129"/>
        <end position="273"/>
    </location>
</feature>
<dbReference type="EMBL" id="QUWK01000008">
    <property type="protein sequence ID" value="RFU94677.1"/>
    <property type="molecule type" value="Genomic_DNA"/>
</dbReference>
<name>A0A372MFW7_9SPIR</name>
<dbReference type="Pfam" id="PF12760">
    <property type="entry name" value="Zn_ribbon_IS1595"/>
    <property type="match status" value="1"/>
</dbReference>
<evidence type="ECO:0000313" key="3">
    <source>
        <dbReference type="Proteomes" id="UP000264002"/>
    </source>
</evidence>
<dbReference type="InterPro" id="IPR053164">
    <property type="entry name" value="IS1016-like_transposase"/>
</dbReference>
<dbReference type="AlphaFoldDB" id="A0A372MFW7"/>
<dbReference type="Proteomes" id="UP000264002">
    <property type="component" value="Unassembled WGS sequence"/>
</dbReference>
<dbReference type="Pfam" id="PF12762">
    <property type="entry name" value="DDE_Tnp_IS1595"/>
    <property type="match status" value="1"/>
</dbReference>
<dbReference type="PANTHER" id="PTHR47163">
    <property type="entry name" value="DDE_TNP_IS1595 DOMAIN-CONTAINING PROTEIN"/>
    <property type="match status" value="1"/>
</dbReference>
<comment type="caution">
    <text evidence="2">The sequence shown here is derived from an EMBL/GenBank/DDBJ whole genome shotgun (WGS) entry which is preliminary data.</text>
</comment>
<dbReference type="SMART" id="SM01126">
    <property type="entry name" value="DDE_Tnp_IS1595"/>
    <property type="match status" value="1"/>
</dbReference>
<dbReference type="InterPro" id="IPR024442">
    <property type="entry name" value="Transposase_Zn_ribbon"/>
</dbReference>
<accession>A0A372MFW7</accession>
<gene>
    <name evidence="2" type="ORF">DYP60_08745</name>
</gene>
<dbReference type="NCBIfam" id="NF033547">
    <property type="entry name" value="transpos_IS1595"/>
    <property type="match status" value="1"/>
</dbReference>
<reference evidence="2 3" key="2">
    <citation type="submission" date="2018-09" db="EMBL/GenBank/DDBJ databases">
        <title>Genome of Sphaerochaeta halotolerans strain 4-11.</title>
        <authorList>
            <person name="Nazina T.N."/>
            <person name="Sokolova D.S."/>
        </authorList>
    </citation>
    <scope>NUCLEOTIDE SEQUENCE [LARGE SCALE GENOMIC DNA]</scope>
    <source>
        <strain evidence="2 3">4-11</strain>
    </source>
</reference>
<proteinExistence type="predicted"/>
<reference evidence="3" key="1">
    <citation type="submission" date="2018-08" db="EMBL/GenBank/DDBJ databases">
        <authorList>
            <person name="Grouzdev D.S."/>
            <person name="Krutkina M.S."/>
        </authorList>
    </citation>
    <scope>NUCLEOTIDE SEQUENCE [LARGE SCALE GENOMIC DNA]</scope>
    <source>
        <strain evidence="3">4-11</strain>
    </source>
</reference>
<protein>
    <submittedName>
        <fullName evidence="2">IS1595 family transposase</fullName>
    </submittedName>
</protein>
<dbReference type="InterPro" id="IPR024445">
    <property type="entry name" value="Tnp_ISXO2-like"/>
</dbReference>
<keyword evidence="3" id="KW-1185">Reference proteome</keyword>
<dbReference type="PANTHER" id="PTHR47163:SF2">
    <property type="entry name" value="SI:DKEY-17M8.2"/>
    <property type="match status" value="1"/>
</dbReference>